<dbReference type="GO" id="GO:0004812">
    <property type="term" value="F:aminoacyl-tRNA ligase activity"/>
    <property type="evidence" value="ECO:0007669"/>
    <property type="project" value="InterPro"/>
</dbReference>
<evidence type="ECO:0000256" key="2">
    <source>
        <dbReference type="ARBA" id="ARBA00022741"/>
    </source>
</evidence>
<name>A0A0U3FRM8_9CREN</name>
<gene>
    <name evidence="7" type="ORF">ATY89_10980</name>
    <name evidence="8" type="ORF">ATZ20_02535</name>
</gene>
<organism evidence="7 10">
    <name type="scientific">Sulfolobus acidocaldarius</name>
    <dbReference type="NCBI Taxonomy" id="2285"/>
    <lineage>
        <taxon>Archaea</taxon>
        <taxon>Thermoproteota</taxon>
        <taxon>Thermoprotei</taxon>
        <taxon>Sulfolobales</taxon>
        <taxon>Sulfolobaceae</taxon>
        <taxon>Sulfolobus</taxon>
    </lineage>
</organism>
<evidence type="ECO:0000313" key="9">
    <source>
        <dbReference type="Proteomes" id="UP000060043"/>
    </source>
</evidence>
<keyword evidence="4" id="KW-0648">Protein biosynthesis</keyword>
<accession>A0A0U3FRM8</accession>
<dbReference type="Pfam" id="PF14544">
    <property type="entry name" value="DUF4443"/>
    <property type="match status" value="1"/>
</dbReference>
<sequence length="206" mass="23707">MEEIISLLKVIEPKKGNRPNFDEAHVLIALDTINKHQPIGRQLLTRMLSLSEASIRTMIRRLRELEFVEVDRVAGIFITDKGKKLLEYLHERTIILENVMIYSIQWKVNGVVILNGINILNKIGILDLRDNLVKLGASKILIAVKNDNQIELPPKTFDESEEIKRLKTELIEKFSNIPSDSLIILFEPQDIHLAYKIIFALLNIHL</sequence>
<dbReference type="GO" id="GO:0005737">
    <property type="term" value="C:cytoplasm"/>
    <property type="evidence" value="ECO:0007669"/>
    <property type="project" value="InterPro"/>
</dbReference>
<keyword evidence="1" id="KW-0436">Ligase</keyword>
<dbReference type="InterPro" id="IPR036390">
    <property type="entry name" value="WH_DNA-bd_sf"/>
</dbReference>
<dbReference type="SUPFAM" id="SSF46785">
    <property type="entry name" value="Winged helix' DNA-binding domain"/>
    <property type="match status" value="1"/>
</dbReference>
<dbReference type="GO" id="GO:0005524">
    <property type="term" value="F:ATP binding"/>
    <property type="evidence" value="ECO:0007669"/>
    <property type="project" value="UniProtKB-KW"/>
</dbReference>
<dbReference type="Proteomes" id="UP000060043">
    <property type="component" value="Chromosome"/>
</dbReference>
<feature type="domain" description="DUF4443" evidence="5">
    <location>
        <begin position="109"/>
        <end position="192"/>
    </location>
</feature>
<evidence type="ECO:0008006" key="11">
    <source>
        <dbReference type="Google" id="ProtNLM"/>
    </source>
</evidence>
<dbReference type="InterPro" id="IPR048715">
    <property type="entry name" value="CggR_N"/>
</dbReference>
<dbReference type="GeneID" id="14551906"/>
<dbReference type="PaxDb" id="1435377-SUSAZ_06730"/>
<dbReference type="Proteomes" id="UP000065473">
    <property type="component" value="Chromosome"/>
</dbReference>
<evidence type="ECO:0000313" key="8">
    <source>
        <dbReference type="EMBL" id="ALU31135.1"/>
    </source>
</evidence>
<evidence type="ECO:0000256" key="1">
    <source>
        <dbReference type="ARBA" id="ARBA00022598"/>
    </source>
</evidence>
<evidence type="ECO:0000313" key="10">
    <source>
        <dbReference type="Proteomes" id="UP000065473"/>
    </source>
</evidence>
<keyword evidence="2" id="KW-0547">Nucleotide-binding</keyword>
<evidence type="ECO:0000259" key="5">
    <source>
        <dbReference type="Pfam" id="PF14544"/>
    </source>
</evidence>
<dbReference type="OMA" id="ELTSINW"/>
<dbReference type="Gene3D" id="3.30.1360.30">
    <property type="entry name" value="GAD-like domain"/>
    <property type="match status" value="1"/>
</dbReference>
<dbReference type="STRING" id="1435377.SUSAZ_06730"/>
<dbReference type="RefSeq" id="WP_011278239.1">
    <property type="nucleotide sequence ID" value="NZ_BHWZ01000003.1"/>
</dbReference>
<protein>
    <recommendedName>
        <fullName evidence="11">DUF4443 domain-containing protein</fullName>
    </recommendedName>
</protein>
<dbReference type="InterPro" id="IPR004115">
    <property type="entry name" value="GAD-like_sf"/>
</dbReference>
<dbReference type="InterPro" id="IPR029349">
    <property type="entry name" value="DUF4443"/>
</dbReference>
<dbReference type="InterPro" id="IPR036388">
    <property type="entry name" value="WH-like_DNA-bd_sf"/>
</dbReference>
<feature type="domain" description="CggR N-terminal DNA binding" evidence="6">
    <location>
        <begin position="30"/>
        <end position="91"/>
    </location>
</feature>
<dbReference type="SUPFAM" id="SSF55261">
    <property type="entry name" value="GAD domain-like"/>
    <property type="match status" value="1"/>
</dbReference>
<proteinExistence type="predicted"/>
<dbReference type="Pfam" id="PF21715">
    <property type="entry name" value="CggR_N"/>
    <property type="match status" value="1"/>
</dbReference>
<dbReference type="Gene3D" id="1.10.10.10">
    <property type="entry name" value="Winged helix-like DNA-binding domain superfamily/Winged helix DNA-binding domain"/>
    <property type="match status" value="1"/>
</dbReference>
<evidence type="ECO:0000256" key="3">
    <source>
        <dbReference type="ARBA" id="ARBA00022840"/>
    </source>
</evidence>
<evidence type="ECO:0000259" key="6">
    <source>
        <dbReference type="Pfam" id="PF21715"/>
    </source>
</evidence>
<dbReference type="OrthoDB" id="35967at2157"/>
<dbReference type="EMBL" id="CP013695">
    <property type="protein sequence ID" value="ALU31135.1"/>
    <property type="molecule type" value="Genomic_DNA"/>
</dbReference>
<evidence type="ECO:0000313" key="7">
    <source>
        <dbReference type="EMBL" id="ALU30414.1"/>
    </source>
</evidence>
<dbReference type="AlphaFoldDB" id="A0A0U3FRM8"/>
<keyword evidence="3" id="KW-0067">ATP-binding</keyword>
<reference evidence="9 10" key="1">
    <citation type="submission" date="2015-12" db="EMBL/GenBank/DDBJ databases">
        <title>A stable core within a dynamic pangenome in Sulfolobus acidocaldarius.</title>
        <authorList>
            <person name="Anderson R."/>
            <person name="Kouris A."/>
            <person name="Seward C."/>
            <person name="Campbell K."/>
            <person name="Whitaker R."/>
        </authorList>
    </citation>
    <scope>NUCLEOTIDE SEQUENCE [LARGE SCALE GENOMIC DNA]</scope>
    <source>
        <strain evidence="7 10">GG12-C01-09</strain>
        <strain evidence="8 9">NG05B_CO5_07</strain>
    </source>
</reference>
<dbReference type="EMBL" id="CP013694">
    <property type="protein sequence ID" value="ALU30414.1"/>
    <property type="molecule type" value="Genomic_DNA"/>
</dbReference>
<evidence type="ECO:0000256" key="4">
    <source>
        <dbReference type="ARBA" id="ARBA00022917"/>
    </source>
</evidence>
<dbReference type="GO" id="GO:0006412">
    <property type="term" value="P:translation"/>
    <property type="evidence" value="ECO:0007669"/>
    <property type="project" value="UniProtKB-KW"/>
</dbReference>